<dbReference type="Pfam" id="PF22725">
    <property type="entry name" value="GFO_IDH_MocA_C3"/>
    <property type="match status" value="1"/>
</dbReference>
<dbReference type="InterPro" id="IPR055170">
    <property type="entry name" value="GFO_IDH_MocA-like_dom"/>
</dbReference>
<dbReference type="GO" id="GO:0000166">
    <property type="term" value="F:nucleotide binding"/>
    <property type="evidence" value="ECO:0007669"/>
    <property type="project" value="InterPro"/>
</dbReference>
<feature type="domain" description="GFO/IDH/MocA-like oxidoreductase" evidence="3">
    <location>
        <begin position="135"/>
        <end position="275"/>
    </location>
</feature>
<keyword evidence="5" id="KW-1185">Reference proteome</keyword>
<dbReference type="GO" id="GO:0016491">
    <property type="term" value="F:oxidoreductase activity"/>
    <property type="evidence" value="ECO:0007669"/>
    <property type="project" value="UniProtKB-KW"/>
</dbReference>
<reference evidence="4" key="1">
    <citation type="submission" date="2023-07" db="EMBL/GenBank/DDBJ databases">
        <title>Genomic Encyclopedia of Type Strains, Phase IV (KMG-IV): sequencing the most valuable type-strain genomes for metagenomic binning, comparative biology and taxonomic classification.</title>
        <authorList>
            <person name="Goeker M."/>
        </authorList>
    </citation>
    <scope>NUCLEOTIDE SEQUENCE</scope>
    <source>
        <strain evidence="4">DSM 24202</strain>
    </source>
</reference>
<feature type="domain" description="Gfo/Idh/MocA-like oxidoreductase N-terminal" evidence="2">
    <location>
        <begin position="5"/>
        <end position="123"/>
    </location>
</feature>
<dbReference type="PANTHER" id="PTHR43818:SF11">
    <property type="entry name" value="BCDNA.GH03377"/>
    <property type="match status" value="1"/>
</dbReference>
<evidence type="ECO:0000256" key="1">
    <source>
        <dbReference type="ARBA" id="ARBA00023002"/>
    </source>
</evidence>
<dbReference type="PANTHER" id="PTHR43818">
    <property type="entry name" value="BCDNA.GH03377"/>
    <property type="match status" value="1"/>
</dbReference>
<dbReference type="RefSeq" id="WP_307264280.1">
    <property type="nucleotide sequence ID" value="NZ_JAUSVL010000001.1"/>
</dbReference>
<dbReference type="SUPFAM" id="SSF51735">
    <property type="entry name" value="NAD(P)-binding Rossmann-fold domains"/>
    <property type="match status" value="1"/>
</dbReference>
<dbReference type="InterPro" id="IPR000683">
    <property type="entry name" value="Gfo/Idh/MocA-like_OxRdtase_N"/>
</dbReference>
<evidence type="ECO:0000259" key="3">
    <source>
        <dbReference type="Pfam" id="PF22725"/>
    </source>
</evidence>
<keyword evidence="1" id="KW-0560">Oxidoreductase</keyword>
<name>A0AAE4AQT5_9BACT</name>
<evidence type="ECO:0000259" key="2">
    <source>
        <dbReference type="Pfam" id="PF01408"/>
    </source>
</evidence>
<comment type="caution">
    <text evidence="4">The sequence shown here is derived from an EMBL/GenBank/DDBJ whole genome shotgun (WGS) entry which is preliminary data.</text>
</comment>
<sequence length="352" mass="38183">MGKKIKIGIIGAGTIGSVHAEAYTKVADAELVALCDILPDRLKEKAARHHVAKTYATHQELLADPEIDAVSICVPNAMHAPIAIDALNAGKNVMLEKPMALNAKLGMDICAARDKSGKLLQMGMVRRQSPDAELVRELIDSGRLGEIYHIGIKQIRRRGIPGMGGWFTTKEQSGGGCLIDIAVHSLDLAMWVTNLWNPTKASAKTYSKFGSPMKDYHYVSMWAGPPKYDGTFNVDDYATGMVRFGNQATMVFEVAWAANAQPENYVEILGTKGGVKLAGADTVLLTEFDNRLADIKLDYEKKNDGFAVELTKFVAAINGEGQIPATGDQGVIVMRLLDAIYKSCANNQEVDV</sequence>
<dbReference type="Pfam" id="PF01408">
    <property type="entry name" value="GFO_IDH_MocA"/>
    <property type="match status" value="1"/>
</dbReference>
<protein>
    <submittedName>
        <fullName evidence="4">Dehydrogenase</fullName>
    </submittedName>
</protein>
<proteinExistence type="predicted"/>
<evidence type="ECO:0000313" key="5">
    <source>
        <dbReference type="Proteomes" id="UP001238163"/>
    </source>
</evidence>
<dbReference type="Gene3D" id="3.40.50.720">
    <property type="entry name" value="NAD(P)-binding Rossmann-like Domain"/>
    <property type="match status" value="1"/>
</dbReference>
<dbReference type="InterPro" id="IPR050463">
    <property type="entry name" value="Gfo/Idh/MocA_oxidrdct_glycsds"/>
</dbReference>
<dbReference type="SUPFAM" id="SSF55347">
    <property type="entry name" value="Glyceraldehyde-3-phosphate dehydrogenase-like, C-terminal domain"/>
    <property type="match status" value="1"/>
</dbReference>
<dbReference type="Gene3D" id="3.30.360.10">
    <property type="entry name" value="Dihydrodipicolinate Reductase, domain 2"/>
    <property type="match status" value="1"/>
</dbReference>
<organism evidence="4 5">
    <name type="scientific">Oligosphaera ethanolica</name>
    <dbReference type="NCBI Taxonomy" id="760260"/>
    <lineage>
        <taxon>Bacteria</taxon>
        <taxon>Pseudomonadati</taxon>
        <taxon>Lentisphaerota</taxon>
        <taxon>Oligosphaeria</taxon>
        <taxon>Oligosphaerales</taxon>
        <taxon>Oligosphaeraceae</taxon>
        <taxon>Oligosphaera</taxon>
    </lineage>
</organism>
<dbReference type="AlphaFoldDB" id="A0AAE4AQT5"/>
<evidence type="ECO:0000313" key="4">
    <source>
        <dbReference type="EMBL" id="MDQ0291463.1"/>
    </source>
</evidence>
<accession>A0AAE4AQT5</accession>
<gene>
    <name evidence="4" type="ORF">J3R75_003570</name>
</gene>
<dbReference type="Proteomes" id="UP001238163">
    <property type="component" value="Unassembled WGS sequence"/>
</dbReference>
<dbReference type="InterPro" id="IPR036291">
    <property type="entry name" value="NAD(P)-bd_dom_sf"/>
</dbReference>
<dbReference type="EMBL" id="JAUSVL010000001">
    <property type="protein sequence ID" value="MDQ0291463.1"/>
    <property type="molecule type" value="Genomic_DNA"/>
</dbReference>